<feature type="domain" description="Pseudouridine synthase I TruA alpha/beta" evidence="6">
    <location>
        <begin position="147"/>
        <end position="244"/>
    </location>
</feature>
<comment type="caution">
    <text evidence="4">Lacks conserved residue(s) required for the propagation of feature annotation.</text>
</comment>
<accession>A0ABT3BP67</accession>
<keyword evidence="2 4" id="KW-0819">tRNA processing</keyword>
<comment type="caution">
    <text evidence="7">The sequence shown here is derived from an EMBL/GenBank/DDBJ whole genome shotgun (WGS) entry which is preliminary data.</text>
</comment>
<dbReference type="EC" id="5.4.99.12" evidence="4"/>
<dbReference type="HAMAP" id="MF_00171">
    <property type="entry name" value="TruA"/>
    <property type="match status" value="1"/>
</dbReference>
<dbReference type="InterPro" id="IPR001406">
    <property type="entry name" value="PsdUridine_synth_TruA"/>
</dbReference>
<organism evidence="7 8">
    <name type="scientific">Ureaplasma zalophigenitalium</name>
    <dbReference type="NCBI Taxonomy" id="907723"/>
    <lineage>
        <taxon>Bacteria</taxon>
        <taxon>Bacillati</taxon>
        <taxon>Mycoplasmatota</taxon>
        <taxon>Mycoplasmoidales</taxon>
        <taxon>Mycoplasmoidaceae</taxon>
        <taxon>Ureaplasma</taxon>
    </lineage>
</organism>
<feature type="binding site" evidence="4">
    <location>
        <position position="112"/>
    </location>
    <ligand>
        <name>substrate</name>
    </ligand>
</feature>
<evidence type="ECO:0000256" key="3">
    <source>
        <dbReference type="ARBA" id="ARBA00023235"/>
    </source>
</evidence>
<dbReference type="SUPFAM" id="SSF55120">
    <property type="entry name" value="Pseudouridine synthase"/>
    <property type="match status" value="1"/>
</dbReference>
<comment type="subunit">
    <text evidence="4">Homodimer.</text>
</comment>
<evidence type="ECO:0000256" key="1">
    <source>
        <dbReference type="ARBA" id="ARBA00009375"/>
    </source>
</evidence>
<feature type="active site" description="Nucleophile" evidence="4">
    <location>
        <position position="53"/>
    </location>
</feature>
<evidence type="ECO:0000256" key="2">
    <source>
        <dbReference type="ARBA" id="ARBA00022694"/>
    </source>
</evidence>
<dbReference type="Pfam" id="PF01416">
    <property type="entry name" value="PseudoU_synth_1"/>
    <property type="match status" value="2"/>
</dbReference>
<protein>
    <recommendedName>
        <fullName evidence="4">tRNA pseudouridine synthase A</fullName>
        <ecNumber evidence="4">5.4.99.12</ecNumber>
    </recommendedName>
    <alternativeName>
        <fullName evidence="4">tRNA pseudouridine(38-40) synthase</fullName>
    </alternativeName>
    <alternativeName>
        <fullName evidence="4">tRNA pseudouridylate synthase I</fullName>
    </alternativeName>
    <alternativeName>
        <fullName evidence="4">tRNA-uridine isomerase I</fullName>
    </alternativeName>
</protein>
<proteinExistence type="inferred from homology"/>
<dbReference type="EMBL" id="JAOXHJ010000002">
    <property type="protein sequence ID" value="MCV3754034.1"/>
    <property type="molecule type" value="Genomic_DNA"/>
</dbReference>
<feature type="domain" description="Pseudouridine synthase I TruA alpha/beta" evidence="6">
    <location>
        <begin position="8"/>
        <end position="105"/>
    </location>
</feature>
<dbReference type="InterPro" id="IPR020097">
    <property type="entry name" value="PsdUridine_synth_TruA_a/b_dom"/>
</dbReference>
<dbReference type="CDD" id="cd02570">
    <property type="entry name" value="PseudoU_synth_EcTruA"/>
    <property type="match status" value="1"/>
</dbReference>
<evidence type="ECO:0000313" key="7">
    <source>
        <dbReference type="EMBL" id="MCV3754034.1"/>
    </source>
</evidence>
<comment type="function">
    <text evidence="4">Formation of pseudouridine at positions 38, 39 and 40 in the anticodon stem and loop of transfer RNAs.</text>
</comment>
<dbReference type="PIRSF" id="PIRSF001430">
    <property type="entry name" value="tRNA_psdUrid_synth"/>
    <property type="match status" value="1"/>
</dbReference>
<dbReference type="Gene3D" id="3.30.70.660">
    <property type="entry name" value="Pseudouridine synthase I, catalytic domain, C-terminal subdomain"/>
    <property type="match status" value="1"/>
</dbReference>
<keyword evidence="8" id="KW-1185">Reference proteome</keyword>
<dbReference type="PANTHER" id="PTHR11142:SF0">
    <property type="entry name" value="TRNA PSEUDOURIDINE SYNTHASE-LIKE 1"/>
    <property type="match status" value="1"/>
</dbReference>
<dbReference type="GO" id="GO:0160147">
    <property type="term" value="F:tRNA pseudouridine(38-40) synthase activity"/>
    <property type="evidence" value="ECO:0007669"/>
    <property type="project" value="UniProtKB-EC"/>
</dbReference>
<dbReference type="InterPro" id="IPR020094">
    <property type="entry name" value="TruA/RsuA/RluB/E/F_N"/>
</dbReference>
<sequence length="244" mass="28474">MNYKITLTYDGHNYYGWAKQPDKLSIQACVSQAFQKAFKIPDEIKIIGSGRTDRYVHALKQVCNVQHKNLNYSPAVILKAVNAFLPEDIRILNVQVVNENFHAQYMALNKTYIYVINQRYNIYERHYAYYDPAFVWDEQRFYEFRDLFLGTHDFLSYSTSELEQTVRTITNISFLQKGQRIEIHVSGNGFLKNMVRMLVGSLIKYMQNKTDLKTLEDFLKHPSKGKAQAIVPGCGLYLAHVDYE</sequence>
<reference evidence="7 8" key="1">
    <citation type="journal article" date="2020" name="Int. J. Syst. Evol. Microbiol.">
        <title>Ureaplasma miroungigenitalium sp. nov. isolated from northern elephant seals (Mirounga angustirostris) and Ureaplasma zalophigenitalium sp. nov. isolated from California sea lions (Zalophus californianus).</title>
        <authorList>
            <person name="Volokhov D.V."/>
            <person name="Gulland F.M."/>
            <person name="Gao Y."/>
            <person name="Chizhikov V.E."/>
        </authorList>
    </citation>
    <scope>NUCLEOTIDE SEQUENCE [LARGE SCALE GENOMIC DNA]</scope>
    <source>
        <strain evidence="7 8">CSL7644-GEN</strain>
    </source>
</reference>
<evidence type="ECO:0000256" key="4">
    <source>
        <dbReference type="HAMAP-Rule" id="MF_00171"/>
    </source>
</evidence>
<dbReference type="RefSeq" id="WP_263817838.1">
    <property type="nucleotide sequence ID" value="NZ_JAOXHJ010000002.1"/>
</dbReference>
<evidence type="ECO:0000313" key="8">
    <source>
        <dbReference type="Proteomes" id="UP001207252"/>
    </source>
</evidence>
<dbReference type="PANTHER" id="PTHR11142">
    <property type="entry name" value="PSEUDOURIDYLATE SYNTHASE"/>
    <property type="match status" value="1"/>
</dbReference>
<gene>
    <name evidence="4 7" type="primary">truA</name>
    <name evidence="7" type="ORF">OF365_01475</name>
</gene>
<evidence type="ECO:0000259" key="6">
    <source>
        <dbReference type="Pfam" id="PF01416"/>
    </source>
</evidence>
<dbReference type="Gene3D" id="3.30.70.580">
    <property type="entry name" value="Pseudouridine synthase I, catalytic domain, N-terminal subdomain"/>
    <property type="match status" value="1"/>
</dbReference>
<dbReference type="Proteomes" id="UP001207252">
    <property type="component" value="Unassembled WGS sequence"/>
</dbReference>
<comment type="similarity">
    <text evidence="1 4 5">Belongs to the tRNA pseudouridine synthase TruA family.</text>
</comment>
<keyword evidence="3 4" id="KW-0413">Isomerase</keyword>
<dbReference type="InterPro" id="IPR020095">
    <property type="entry name" value="PsdUridine_synth_TruA_C"/>
</dbReference>
<name>A0ABT3BP67_9BACT</name>
<evidence type="ECO:0000256" key="5">
    <source>
        <dbReference type="RuleBase" id="RU003792"/>
    </source>
</evidence>
<dbReference type="InterPro" id="IPR020103">
    <property type="entry name" value="PsdUridine_synth_cat_dom_sf"/>
</dbReference>
<comment type="catalytic activity">
    <reaction evidence="4 5">
        <text>uridine(38/39/40) in tRNA = pseudouridine(38/39/40) in tRNA</text>
        <dbReference type="Rhea" id="RHEA:22376"/>
        <dbReference type="Rhea" id="RHEA-COMP:10085"/>
        <dbReference type="Rhea" id="RHEA-COMP:10087"/>
        <dbReference type="ChEBI" id="CHEBI:65314"/>
        <dbReference type="ChEBI" id="CHEBI:65315"/>
        <dbReference type="EC" id="5.4.99.12"/>
    </reaction>
</comment>
<dbReference type="NCBIfam" id="TIGR00071">
    <property type="entry name" value="hisT_truA"/>
    <property type="match status" value="1"/>
</dbReference>